<dbReference type="VEuPathDB" id="FungiDB:SeMB42_g02264"/>
<evidence type="ECO:0000256" key="3">
    <source>
        <dbReference type="ARBA" id="ARBA00022801"/>
    </source>
</evidence>
<evidence type="ECO:0000313" key="13">
    <source>
        <dbReference type="EMBL" id="TPX50389.1"/>
    </source>
</evidence>
<dbReference type="Pfam" id="PF00840">
    <property type="entry name" value="Glyco_hydro_7"/>
    <property type="match status" value="2"/>
</dbReference>
<dbReference type="OrthoDB" id="412382at2759"/>
<evidence type="ECO:0000313" key="14">
    <source>
        <dbReference type="Proteomes" id="UP000317494"/>
    </source>
</evidence>
<dbReference type="SUPFAM" id="SSF49899">
    <property type="entry name" value="Concanavalin A-like lectins/glucanases"/>
    <property type="match status" value="1"/>
</dbReference>
<dbReference type="Proteomes" id="UP000320475">
    <property type="component" value="Unassembled WGS sequence"/>
</dbReference>
<dbReference type="PRINTS" id="PR00734">
    <property type="entry name" value="GLHYDRLASE7"/>
</dbReference>
<evidence type="ECO:0000256" key="1">
    <source>
        <dbReference type="ARBA" id="ARBA00000966"/>
    </source>
</evidence>
<evidence type="ECO:0000256" key="5">
    <source>
        <dbReference type="ARBA" id="ARBA00023180"/>
    </source>
</evidence>
<evidence type="ECO:0000313" key="15">
    <source>
        <dbReference type="Proteomes" id="UP000320475"/>
    </source>
</evidence>
<keyword evidence="6" id="KW-0119">Carbohydrate metabolism</keyword>
<dbReference type="InterPro" id="IPR037019">
    <property type="entry name" value="Glyco_hydro_7_sf"/>
</dbReference>
<dbReference type="PANTHER" id="PTHR33753">
    <property type="entry name" value="1,4-BETA-D-GLUCAN CELLOBIOHYDROLASE B"/>
    <property type="match status" value="1"/>
</dbReference>
<dbReference type="GO" id="GO:0030245">
    <property type="term" value="P:cellulose catabolic process"/>
    <property type="evidence" value="ECO:0007669"/>
    <property type="project" value="UniProtKB-KW"/>
</dbReference>
<evidence type="ECO:0000256" key="11">
    <source>
        <dbReference type="SAM" id="SignalP"/>
    </source>
</evidence>
<dbReference type="Gene3D" id="2.70.100.10">
    <property type="entry name" value="Glycoside hydrolase, family 7, domain"/>
    <property type="match status" value="1"/>
</dbReference>
<comment type="catalytic activity">
    <reaction evidence="1">
        <text>Endohydrolysis of (1-&gt;4)-beta-D-glucosidic linkages in cellulose, lichenin and cereal beta-D-glucans.</text>
        <dbReference type="EC" id="3.2.1.4"/>
    </reaction>
</comment>
<keyword evidence="14" id="KW-1185">Reference proteome</keyword>
<evidence type="ECO:0000256" key="9">
    <source>
        <dbReference type="RuleBase" id="RU361164"/>
    </source>
</evidence>
<evidence type="ECO:0000256" key="8">
    <source>
        <dbReference type="ARBA" id="ARBA00023326"/>
    </source>
</evidence>
<comment type="caution">
    <text evidence="12">The sequence shown here is derived from an EMBL/GenBank/DDBJ whole genome shotgun (WGS) entry which is preliminary data.</text>
</comment>
<protein>
    <recommendedName>
        <fullName evidence="9">Glucanase</fullName>
        <ecNumber evidence="9">3.2.1.-</ecNumber>
    </recommendedName>
</protein>
<feature type="region of interest" description="Disordered" evidence="10">
    <location>
        <begin position="365"/>
        <end position="410"/>
    </location>
</feature>
<dbReference type="AlphaFoldDB" id="A0A507D877"/>
<evidence type="ECO:0000256" key="4">
    <source>
        <dbReference type="ARBA" id="ARBA00023001"/>
    </source>
</evidence>
<name>A0A507D877_9FUNG</name>
<dbReference type="EMBL" id="QEAN01000068">
    <property type="protein sequence ID" value="TPX50389.1"/>
    <property type="molecule type" value="Genomic_DNA"/>
</dbReference>
<dbReference type="GO" id="GO:0008810">
    <property type="term" value="F:cellulase activity"/>
    <property type="evidence" value="ECO:0007669"/>
    <property type="project" value="UniProtKB-EC"/>
</dbReference>
<dbReference type="PANTHER" id="PTHR33753:SF1">
    <property type="entry name" value="ENDO-BETA-1,4-GLUCANASE CELB"/>
    <property type="match status" value="1"/>
</dbReference>
<feature type="compositionally biased region" description="Low complexity" evidence="10">
    <location>
        <begin position="375"/>
        <end position="402"/>
    </location>
</feature>
<evidence type="ECO:0000313" key="12">
    <source>
        <dbReference type="EMBL" id="TPX47517.1"/>
    </source>
</evidence>
<dbReference type="InterPro" id="IPR013320">
    <property type="entry name" value="ConA-like_dom_sf"/>
</dbReference>
<reference evidence="14 15" key="1">
    <citation type="journal article" date="2019" name="Sci. Rep.">
        <title>Comparative genomics of chytrid fungi reveal insights into the obligate biotrophic and pathogenic lifestyle of Synchytrium endobioticum.</title>
        <authorList>
            <person name="van de Vossenberg B.T.L.H."/>
            <person name="Warris S."/>
            <person name="Nguyen H.D.T."/>
            <person name="van Gent-Pelzer M.P.E."/>
            <person name="Joly D.L."/>
            <person name="van de Geest H.C."/>
            <person name="Bonants P.J.M."/>
            <person name="Smith D.S."/>
            <person name="Levesque C.A."/>
            <person name="van der Lee T.A.J."/>
        </authorList>
    </citation>
    <scope>NUCLEOTIDE SEQUENCE [LARGE SCALE GENOMIC DNA]</scope>
    <source>
        <strain evidence="12 15">LEV6574</strain>
        <strain evidence="13 14">MB42</strain>
    </source>
</reference>
<dbReference type="EC" id="3.2.1.-" evidence="9"/>
<dbReference type="Proteomes" id="UP000317494">
    <property type="component" value="Unassembled WGS sequence"/>
</dbReference>
<evidence type="ECO:0000256" key="10">
    <source>
        <dbReference type="SAM" id="MobiDB-lite"/>
    </source>
</evidence>
<dbReference type="STRING" id="286115.A0A507D877"/>
<evidence type="ECO:0000256" key="6">
    <source>
        <dbReference type="ARBA" id="ARBA00023277"/>
    </source>
</evidence>
<evidence type="ECO:0000256" key="2">
    <source>
        <dbReference type="ARBA" id="ARBA00006044"/>
    </source>
</evidence>
<keyword evidence="5" id="KW-0325">Glycoprotein</keyword>
<comment type="similarity">
    <text evidence="2 9">Belongs to the glycosyl hydrolase 7 (cellulase C) family.</text>
</comment>
<sequence>MHLAFALVASLIVAAYGQNSTAKGAATPKLSIEKCTKAGGCKKYDVSVVLDASWGGDANSDLKTGYGVNVQGSAVTQAYVTRRPGYSNNVGSRVYLLYTPNSYAMFPLLNAEFTFDIDVSAVPCGLNAALYFVSMKEDGSGGLQPAGGQKNSAGRGTGYCDAGGSATPCVEMDIWEGNSISTSTTAHPCKGGTCEQCHYNPFREKFTSFYGPGKTVDSTKKITVITQFITSDGTDKGSLTEIKRLYIQNGKIIPNPSSIDDKFCSTPQFGNFKNLGGLKAMDEALRNKMVLSIALWDDPVKHLAWLDGPGAGTCPDGVSQPQSIQAETPNAHAVYENIRYGEIGSTFSGGGASLLAEKTEKTPAEAIAGKATNNGAKPTAKTGAKPTAKTGAKPTAKTGAKPSPKPSPKN</sequence>
<accession>A0A507D877</accession>
<feature type="chain" id="PRO_5033840309" description="Glucanase" evidence="11">
    <location>
        <begin position="18"/>
        <end position="410"/>
    </location>
</feature>
<keyword evidence="8 9" id="KW-0624">Polysaccharide degradation</keyword>
<dbReference type="EMBL" id="QEAM01000076">
    <property type="protein sequence ID" value="TPX47517.1"/>
    <property type="molecule type" value="Genomic_DNA"/>
</dbReference>
<keyword evidence="7 9" id="KW-0326">Glycosidase</keyword>
<keyword evidence="11" id="KW-0732">Signal</keyword>
<organism evidence="12 15">
    <name type="scientific">Synchytrium endobioticum</name>
    <dbReference type="NCBI Taxonomy" id="286115"/>
    <lineage>
        <taxon>Eukaryota</taxon>
        <taxon>Fungi</taxon>
        <taxon>Fungi incertae sedis</taxon>
        <taxon>Chytridiomycota</taxon>
        <taxon>Chytridiomycota incertae sedis</taxon>
        <taxon>Chytridiomycetes</taxon>
        <taxon>Synchytriales</taxon>
        <taxon>Synchytriaceae</taxon>
        <taxon>Synchytrium</taxon>
    </lineage>
</organism>
<keyword evidence="4 9" id="KW-0136">Cellulose degradation</keyword>
<dbReference type="InterPro" id="IPR001722">
    <property type="entry name" value="Glyco_hydro_7"/>
</dbReference>
<gene>
    <name evidence="12" type="ORF">SeLEV6574_g02644</name>
    <name evidence="13" type="ORF">SeMB42_g02264</name>
</gene>
<feature type="signal peptide" evidence="11">
    <location>
        <begin position="1"/>
        <end position="17"/>
    </location>
</feature>
<evidence type="ECO:0000256" key="7">
    <source>
        <dbReference type="ARBA" id="ARBA00023295"/>
    </source>
</evidence>
<keyword evidence="3 9" id="KW-0378">Hydrolase</keyword>
<proteinExistence type="inferred from homology"/>